<dbReference type="SUPFAM" id="SSF54373">
    <property type="entry name" value="FAD-linked reductases, C-terminal domain"/>
    <property type="match status" value="1"/>
</dbReference>
<dbReference type="GO" id="GO:0005093">
    <property type="term" value="F:Rab GDP-dissociation inhibitor activity"/>
    <property type="evidence" value="ECO:0007669"/>
    <property type="project" value="InterPro"/>
</dbReference>
<keyword evidence="4" id="KW-1185">Reference proteome</keyword>
<dbReference type="InterPro" id="IPR036188">
    <property type="entry name" value="FAD/NAD-bd_sf"/>
</dbReference>
<dbReference type="SUPFAM" id="SSF51905">
    <property type="entry name" value="FAD/NAD(P)-binding domain"/>
    <property type="match status" value="2"/>
</dbReference>
<dbReference type="EMBL" id="CP119908">
    <property type="protein sequence ID" value="WFD18108.1"/>
    <property type="molecule type" value="Genomic_DNA"/>
</dbReference>
<dbReference type="Proteomes" id="UP001220961">
    <property type="component" value="Chromosome 1"/>
</dbReference>
<evidence type="ECO:0000313" key="3">
    <source>
        <dbReference type="EMBL" id="WFD18108.1"/>
    </source>
</evidence>
<dbReference type="Gene3D" id="1.10.405.10">
    <property type="entry name" value="Guanine Nucleotide Dissociation Inhibitor, domain 1"/>
    <property type="match status" value="1"/>
</dbReference>
<dbReference type="PANTHER" id="PTHR11787:SF8">
    <property type="entry name" value="RAB GDP DISSOCIATION INHIBITOR"/>
    <property type="match status" value="1"/>
</dbReference>
<dbReference type="InterPro" id="IPR018203">
    <property type="entry name" value="GDP_dissociation_inhibitor"/>
</dbReference>
<dbReference type="GO" id="GO:0007264">
    <property type="term" value="P:small GTPase-mediated signal transduction"/>
    <property type="evidence" value="ECO:0007669"/>
    <property type="project" value="InterPro"/>
</dbReference>
<dbReference type="PRINTS" id="PR00891">
    <property type="entry name" value="RABGDIREP"/>
</dbReference>
<proteinExistence type="inferred from homology"/>
<dbReference type="GO" id="GO:0015031">
    <property type="term" value="P:protein transport"/>
    <property type="evidence" value="ECO:0007669"/>
    <property type="project" value="InterPro"/>
</dbReference>
<dbReference type="Pfam" id="PF00996">
    <property type="entry name" value="GDI"/>
    <property type="match status" value="1"/>
</dbReference>
<dbReference type="FunFam" id="1.10.405.10:FF:000001">
    <property type="entry name" value="Rab GDP dissociation inhibitor"/>
    <property type="match status" value="1"/>
</dbReference>
<dbReference type="PANTHER" id="PTHR11787">
    <property type="entry name" value="RAB GDP-DISSOCIATION INHIBITOR"/>
    <property type="match status" value="1"/>
</dbReference>
<protein>
    <recommendedName>
        <fullName evidence="2">Rab GDP dissociation inhibitor</fullName>
    </recommendedName>
</protein>
<gene>
    <name evidence="3" type="primary">GDI1</name>
    <name evidence="3" type="ORF">MCAP1_000320</name>
</gene>
<dbReference type="InterPro" id="IPR000806">
    <property type="entry name" value="RabGDI"/>
</dbReference>
<dbReference type="GO" id="GO:0016192">
    <property type="term" value="P:vesicle-mediated transport"/>
    <property type="evidence" value="ECO:0007669"/>
    <property type="project" value="TreeGrafter"/>
</dbReference>
<name>A0AAF0E638_9BASI</name>
<accession>A0AAF0E638</accession>
<sequence length="456" mass="51547">MVRSTFMTSYITDAVILGTGVSECVLSALLSVEGKKVLHIDRNDYYGAECASLTLSQLYSKFRPGQEVPSDIGRDRDYAIDMIPKFMMANGEIVNMLVHTDVTRYLEFKQIAASYVYRDKRIAKVPSTEIEAVRSPLMGLFEKRRAKRFFEFLQKWRDDDPSTHQGIDLDSWPMDKVFAQFGLEPGTRDFIGHAMALHLDDSYMQRPARETYERIILYMSSMARYGKSPYIYPLYGLGELPQGFARLSAIYGGTYMLDKPVDEIVVDEQGRFVGVRSGEETVKASMVVGDPSYFRNVNGKSLVRSTAKVVRAICLLKHPIPNTDNSDSVQLIIPQNQVGRQHDIYIAEVSSTHNICAKGIYVAQVSTVVETDKPELELRPGLELLGDIHDKFVTISDLEEPLESGKDNQIYITRSYDPTSHFETVVEDVHDVWRRMTGQPLVLKKRPAEEGAQVQA</sequence>
<evidence type="ECO:0000313" key="4">
    <source>
        <dbReference type="Proteomes" id="UP001220961"/>
    </source>
</evidence>
<dbReference type="Gene3D" id="3.30.519.10">
    <property type="entry name" value="Guanine Nucleotide Dissociation Inhibitor, domain 2"/>
    <property type="match status" value="1"/>
</dbReference>
<dbReference type="AlphaFoldDB" id="A0AAF0E638"/>
<organism evidence="3 4">
    <name type="scientific">Malassezia caprae</name>
    <dbReference type="NCBI Taxonomy" id="1381934"/>
    <lineage>
        <taxon>Eukaryota</taxon>
        <taxon>Fungi</taxon>
        <taxon>Dikarya</taxon>
        <taxon>Basidiomycota</taxon>
        <taxon>Ustilaginomycotina</taxon>
        <taxon>Malasseziomycetes</taxon>
        <taxon>Malasseziales</taxon>
        <taxon>Malasseziaceae</taxon>
        <taxon>Malassezia</taxon>
    </lineage>
</organism>
<evidence type="ECO:0000256" key="1">
    <source>
        <dbReference type="ARBA" id="ARBA00005593"/>
    </source>
</evidence>
<comment type="similarity">
    <text evidence="1 2">Belongs to the Rab GDI family.</text>
</comment>
<dbReference type="GO" id="GO:0005737">
    <property type="term" value="C:cytoplasm"/>
    <property type="evidence" value="ECO:0007669"/>
    <property type="project" value="TreeGrafter"/>
</dbReference>
<dbReference type="PRINTS" id="PR00892">
    <property type="entry name" value="RABGDI"/>
</dbReference>
<reference evidence="3" key="1">
    <citation type="submission" date="2023-03" db="EMBL/GenBank/DDBJ databases">
        <title>Mating type loci evolution in Malassezia.</title>
        <authorList>
            <person name="Coelho M.A."/>
        </authorList>
    </citation>
    <scope>NUCLEOTIDE SEQUENCE</scope>
    <source>
        <strain evidence="3">CBS 10434</strain>
    </source>
</reference>
<dbReference type="Gene3D" id="3.50.50.60">
    <property type="entry name" value="FAD/NAD(P)-binding domain"/>
    <property type="match status" value="1"/>
</dbReference>
<evidence type="ECO:0000256" key="2">
    <source>
        <dbReference type="RuleBase" id="RU363124"/>
    </source>
</evidence>